<gene>
    <name evidence="2" type="ORF">BN980_GECA13s01539g</name>
</gene>
<dbReference type="Proteomes" id="UP000242525">
    <property type="component" value="Unassembled WGS sequence"/>
</dbReference>
<dbReference type="AlphaFoldDB" id="A0A0J9XEQ1"/>
<feature type="region of interest" description="Disordered" evidence="1">
    <location>
        <begin position="89"/>
        <end position="130"/>
    </location>
</feature>
<feature type="compositionally biased region" description="Polar residues" evidence="1">
    <location>
        <begin position="89"/>
        <end position="101"/>
    </location>
</feature>
<organism evidence="2 3">
    <name type="scientific">Geotrichum candidum</name>
    <name type="common">Oospora lactis</name>
    <name type="synonym">Dipodascus geotrichum</name>
    <dbReference type="NCBI Taxonomy" id="1173061"/>
    <lineage>
        <taxon>Eukaryota</taxon>
        <taxon>Fungi</taxon>
        <taxon>Dikarya</taxon>
        <taxon>Ascomycota</taxon>
        <taxon>Saccharomycotina</taxon>
        <taxon>Dipodascomycetes</taxon>
        <taxon>Dipodascales</taxon>
        <taxon>Dipodascaceae</taxon>
        <taxon>Geotrichum</taxon>
    </lineage>
</organism>
<feature type="compositionally biased region" description="Polar residues" evidence="1">
    <location>
        <begin position="205"/>
        <end position="220"/>
    </location>
</feature>
<evidence type="ECO:0000256" key="1">
    <source>
        <dbReference type="SAM" id="MobiDB-lite"/>
    </source>
</evidence>
<feature type="region of interest" description="Disordered" evidence="1">
    <location>
        <begin position="509"/>
        <end position="569"/>
    </location>
</feature>
<feature type="region of interest" description="Disordered" evidence="1">
    <location>
        <begin position="381"/>
        <end position="403"/>
    </location>
</feature>
<name>A0A0J9XEQ1_GEOCN</name>
<accession>A0A0J9XEQ1</accession>
<protein>
    <submittedName>
        <fullName evidence="2">Uncharacterized protein</fullName>
    </submittedName>
</protein>
<reference evidence="2" key="1">
    <citation type="submission" date="2014-03" db="EMBL/GenBank/DDBJ databases">
        <authorList>
            <person name="Casaregola S."/>
        </authorList>
    </citation>
    <scope>NUCLEOTIDE SEQUENCE [LARGE SCALE GENOMIC DNA]</scope>
    <source>
        <strain evidence="2">CLIB 918</strain>
    </source>
</reference>
<dbReference type="EMBL" id="CCBN010000013">
    <property type="protein sequence ID" value="CDO56011.1"/>
    <property type="molecule type" value="Genomic_DNA"/>
</dbReference>
<dbReference type="OrthoDB" id="3996169at2759"/>
<feature type="compositionally biased region" description="Low complexity" evidence="1">
    <location>
        <begin position="382"/>
        <end position="392"/>
    </location>
</feature>
<comment type="caution">
    <text evidence="2">The sequence shown here is derived from an EMBL/GenBank/DDBJ whole genome shotgun (WGS) entry which is preliminary data.</text>
</comment>
<sequence length="569" mass="62144">MIKWNSAISVHKSPVDFARVASSDASPDLSNCLVMPSTMPADFTKPTSGIANNNASNANDTSAITQTLSIPSKLQRSFLKESSITMALSKSSHDLSSTPDPQSRHKQSHTVSTPDSYRQDHQPPTAHQSAEISISTDLSGFFLNSISRPASAPIAITQTSPANTSTPRPYKSSNLNKVTLPQTPDNSPINQTFRNVGLRTPSMRAPSSRNRESATGSSESLSRKSGGGWPLTNIRSFDLPSASTGNLISNGIPLDRSLRISNHSFSSSEDEYNGGYDSDDLMSMGSRRPSISMTFPDDPAREAIKDFRDFDMPESKSKQLDFTIPLPKMDSSRVRNLPAFSLLKQGDDVHNSIKSDINSDGDEPSVRSAKKRSIANFATAIDSGDSGDADSSPGRESRSLRPKAKSFLRISRALEDELSPFDHEIRQEARVTHSLKSDARNFAQAGAVIPNASHNIKHHRPGFKSASHHAPLDKDISFDPDYFKHNSSKLLQLNSAFFKSSHKMEAGDNHDKFLDSASSAGKRKADADSDYEESLDSTLPQPRSHVHRPTTSSPPPRGEMRTLVHHKPR</sequence>
<evidence type="ECO:0000313" key="2">
    <source>
        <dbReference type="EMBL" id="CDO56011.1"/>
    </source>
</evidence>
<proteinExistence type="predicted"/>
<feature type="region of interest" description="Disordered" evidence="1">
    <location>
        <begin position="154"/>
        <end position="229"/>
    </location>
</feature>
<evidence type="ECO:0000313" key="3">
    <source>
        <dbReference type="Proteomes" id="UP000242525"/>
    </source>
</evidence>
<feature type="compositionally biased region" description="Polar residues" evidence="1">
    <location>
        <begin position="156"/>
        <end position="194"/>
    </location>
</feature>
<keyword evidence="3" id="KW-1185">Reference proteome</keyword>